<dbReference type="eggNOG" id="COG0778">
    <property type="taxonomic scope" value="Bacteria"/>
</dbReference>
<evidence type="ECO:0000256" key="5">
    <source>
        <dbReference type="PIRNR" id="PIRNR005426"/>
    </source>
</evidence>
<dbReference type="OrthoDB" id="3181400at2"/>
<keyword evidence="5" id="KW-0521">NADP</keyword>
<evidence type="ECO:0000256" key="3">
    <source>
        <dbReference type="ARBA" id="ARBA00022643"/>
    </source>
</evidence>
<feature type="domain" description="Nitroreductase" evidence="6">
    <location>
        <begin position="46"/>
        <end position="202"/>
    </location>
</feature>
<dbReference type="GO" id="GO:0016491">
    <property type="term" value="F:oxidoreductase activity"/>
    <property type="evidence" value="ECO:0007669"/>
    <property type="project" value="UniProtKB-UniRule"/>
</dbReference>
<organism evidence="7 8">
    <name type="scientific">Beijerinckia indica subsp. indica (strain ATCC 9039 / DSM 1715 / NCIMB 8712)</name>
    <dbReference type="NCBI Taxonomy" id="395963"/>
    <lineage>
        <taxon>Bacteria</taxon>
        <taxon>Pseudomonadati</taxon>
        <taxon>Pseudomonadota</taxon>
        <taxon>Alphaproteobacteria</taxon>
        <taxon>Hyphomicrobiales</taxon>
        <taxon>Beijerinckiaceae</taxon>
        <taxon>Beijerinckia</taxon>
    </lineage>
</organism>
<dbReference type="InterPro" id="IPR000415">
    <property type="entry name" value="Nitroreductase-like"/>
</dbReference>
<dbReference type="InterPro" id="IPR016446">
    <property type="entry name" value="Flavin_OxRdtase_Frp"/>
</dbReference>
<evidence type="ECO:0000256" key="2">
    <source>
        <dbReference type="ARBA" id="ARBA00022630"/>
    </source>
</evidence>
<evidence type="ECO:0000259" key="6">
    <source>
        <dbReference type="Pfam" id="PF00881"/>
    </source>
</evidence>
<sequence>MTHTETIDRNTIEEKSDRTLHDLIFARYRQPVETGTVALNPVLEAILSHRSVRDYLPTPLPQGALETIVAAAQSASTSSNLQAWSVVAVKDPDRRARLAALSGHQRQIVQAPLFLVWLADLSRLRAIAKGLDRTSEGLDYIETFLLAVIDATLAAQNAVVALESLGLGSCYIGGIRNQPEAVAAELRLPPETIAIFGLTVGYPDPDKPAEIKPRLSQNIVLHHELYGEEHPAAPLDLYNATLRIFQAEQNLSPIDWTDQATSRISTADALKGRQLLTDVIRALGFALK</sequence>
<dbReference type="AlphaFoldDB" id="B2IDP0"/>
<dbReference type="CDD" id="cd02146">
    <property type="entry name" value="NfsA-like"/>
    <property type="match status" value="1"/>
</dbReference>
<dbReference type="EMBL" id="CP001016">
    <property type="protein sequence ID" value="ACB95476.1"/>
    <property type="molecule type" value="Genomic_DNA"/>
</dbReference>
<accession>B2IDP0</accession>
<evidence type="ECO:0000256" key="1">
    <source>
        <dbReference type="ARBA" id="ARBA00008366"/>
    </source>
</evidence>
<dbReference type="KEGG" id="bid:Bind_1852"/>
<dbReference type="SUPFAM" id="SSF55469">
    <property type="entry name" value="FMN-dependent nitroreductase-like"/>
    <property type="match status" value="1"/>
</dbReference>
<reference evidence="7 8" key="2">
    <citation type="journal article" date="2010" name="J. Bacteriol.">
        <title>Complete genome sequence of Beijerinckia indica subsp. indica.</title>
        <authorList>
            <person name="Tamas I."/>
            <person name="Dedysh S.N."/>
            <person name="Liesack W."/>
            <person name="Stott M.B."/>
            <person name="Alam M."/>
            <person name="Murrell J.C."/>
            <person name="Dunfield P.F."/>
        </authorList>
    </citation>
    <scope>NUCLEOTIDE SEQUENCE [LARGE SCALE GENOMIC DNA]</scope>
    <source>
        <strain evidence="8">ATCC 9039 / DSM 1715 / NCIMB 8712</strain>
    </source>
</reference>
<dbReference type="PANTHER" id="PTHR43425:SF2">
    <property type="entry name" value="OXYGEN-INSENSITIVE NADPH NITROREDUCTASE"/>
    <property type="match status" value="1"/>
</dbReference>
<dbReference type="Pfam" id="PF00881">
    <property type="entry name" value="Nitroreductase"/>
    <property type="match status" value="1"/>
</dbReference>
<dbReference type="PANTHER" id="PTHR43425">
    <property type="entry name" value="OXYGEN-INSENSITIVE NADPH NITROREDUCTASE"/>
    <property type="match status" value="1"/>
</dbReference>
<keyword evidence="8" id="KW-1185">Reference proteome</keyword>
<dbReference type="Proteomes" id="UP000001695">
    <property type="component" value="Chromosome"/>
</dbReference>
<dbReference type="RefSeq" id="WP_012384833.1">
    <property type="nucleotide sequence ID" value="NC_010581.1"/>
</dbReference>
<keyword evidence="3 5" id="KW-0288">FMN</keyword>
<protein>
    <submittedName>
        <fullName evidence="7">Nitroreductase</fullName>
    </submittedName>
</protein>
<proteinExistence type="inferred from homology"/>
<gene>
    <name evidence="7" type="ordered locus">Bind_1852</name>
</gene>
<keyword evidence="4 5" id="KW-0560">Oxidoreductase</keyword>
<keyword evidence="2 5" id="KW-0285">Flavoprotein</keyword>
<evidence type="ECO:0000313" key="7">
    <source>
        <dbReference type="EMBL" id="ACB95476.1"/>
    </source>
</evidence>
<reference evidence="8" key="1">
    <citation type="submission" date="2008-03" db="EMBL/GenBank/DDBJ databases">
        <title>Complete sequence of chromosome of Beijerinckia indica subsp. indica ATCC 9039.</title>
        <authorList>
            <consortium name="US DOE Joint Genome Institute"/>
            <person name="Copeland A."/>
            <person name="Lucas S."/>
            <person name="Lapidus A."/>
            <person name="Glavina del Rio T."/>
            <person name="Dalin E."/>
            <person name="Tice H."/>
            <person name="Bruce D."/>
            <person name="Goodwin L."/>
            <person name="Pitluck S."/>
            <person name="LaButti K."/>
            <person name="Schmutz J."/>
            <person name="Larimer F."/>
            <person name="Land M."/>
            <person name="Hauser L."/>
            <person name="Kyrpides N."/>
            <person name="Mikhailova N."/>
            <person name="Dunfield P.F."/>
            <person name="Dedysh S.N."/>
            <person name="Liesack W."/>
            <person name="Saw J.H."/>
            <person name="Alam M."/>
            <person name="Chen Y."/>
            <person name="Murrell J.C."/>
            <person name="Richardson P."/>
        </authorList>
    </citation>
    <scope>NUCLEOTIDE SEQUENCE [LARGE SCALE GENOMIC DNA]</scope>
    <source>
        <strain evidence="8">ATCC 9039 / DSM 1715 / NCIMB 8712</strain>
    </source>
</reference>
<evidence type="ECO:0000313" key="8">
    <source>
        <dbReference type="Proteomes" id="UP000001695"/>
    </source>
</evidence>
<dbReference type="InterPro" id="IPR029479">
    <property type="entry name" value="Nitroreductase"/>
</dbReference>
<name>B2IDP0_BEII9</name>
<dbReference type="PIRSF" id="PIRSF005426">
    <property type="entry name" value="Frp"/>
    <property type="match status" value="1"/>
</dbReference>
<evidence type="ECO:0000256" key="4">
    <source>
        <dbReference type="ARBA" id="ARBA00023002"/>
    </source>
</evidence>
<dbReference type="STRING" id="395963.Bind_1852"/>
<comment type="similarity">
    <text evidence="1 5">Belongs to the flavin oxidoreductase frp family.</text>
</comment>
<dbReference type="Gene3D" id="3.40.109.10">
    <property type="entry name" value="NADH Oxidase"/>
    <property type="match status" value="1"/>
</dbReference>
<dbReference type="HOGENOM" id="CLU_070764_0_0_5"/>